<gene>
    <name evidence="2" type="ORF">GCM10017586_03580</name>
</gene>
<proteinExistence type="predicted"/>
<dbReference type="RefSeq" id="WP_210005414.1">
    <property type="nucleotide sequence ID" value="NZ_BSEO01000001.1"/>
</dbReference>
<dbReference type="Proteomes" id="UP001142317">
    <property type="component" value="Unassembled WGS sequence"/>
</dbReference>
<protein>
    <submittedName>
        <fullName evidence="2">Uncharacterized protein</fullName>
    </submittedName>
</protein>
<dbReference type="EMBL" id="BSEO01000001">
    <property type="protein sequence ID" value="GLJ78676.1"/>
    <property type="molecule type" value="Genomic_DNA"/>
</dbReference>
<keyword evidence="3" id="KW-1185">Reference proteome</keyword>
<organism evidence="2 3">
    <name type="scientific">Microbacterium imperiale</name>
    <dbReference type="NCBI Taxonomy" id="33884"/>
    <lineage>
        <taxon>Bacteria</taxon>
        <taxon>Bacillati</taxon>
        <taxon>Actinomycetota</taxon>
        <taxon>Actinomycetes</taxon>
        <taxon>Micrococcales</taxon>
        <taxon>Microbacteriaceae</taxon>
        <taxon>Microbacterium</taxon>
    </lineage>
</organism>
<reference evidence="2" key="1">
    <citation type="journal article" date="2014" name="Int. J. Syst. Evol. Microbiol.">
        <title>Complete genome sequence of Corynebacterium casei LMG S-19264T (=DSM 44701T), isolated from a smear-ripened cheese.</title>
        <authorList>
            <consortium name="US DOE Joint Genome Institute (JGI-PGF)"/>
            <person name="Walter F."/>
            <person name="Albersmeier A."/>
            <person name="Kalinowski J."/>
            <person name="Ruckert C."/>
        </authorList>
    </citation>
    <scope>NUCLEOTIDE SEQUENCE</scope>
    <source>
        <strain evidence="2">VKM Ac-1447</strain>
    </source>
</reference>
<reference evidence="2" key="2">
    <citation type="submission" date="2023-01" db="EMBL/GenBank/DDBJ databases">
        <authorList>
            <person name="Sun Q."/>
            <person name="Evtushenko L."/>
        </authorList>
    </citation>
    <scope>NUCLEOTIDE SEQUENCE</scope>
    <source>
        <strain evidence="2">VKM Ac-1447</strain>
    </source>
</reference>
<comment type="caution">
    <text evidence="2">The sequence shown here is derived from an EMBL/GenBank/DDBJ whole genome shotgun (WGS) entry which is preliminary data.</text>
</comment>
<sequence length="102" mass="10685">MAPTLTHPKGQSIEVPDEKVEYFTSKGWSTEADAAKSEPVVEIPDGDPSDSWTNAQLDKLAERDGVDFAGVKNKGDRLEAITKHREAATAAAAAAAGTGSSD</sequence>
<dbReference type="AlphaFoldDB" id="A0A9W6M291"/>
<evidence type="ECO:0000313" key="3">
    <source>
        <dbReference type="Proteomes" id="UP001142317"/>
    </source>
</evidence>
<evidence type="ECO:0000256" key="1">
    <source>
        <dbReference type="SAM" id="MobiDB-lite"/>
    </source>
</evidence>
<evidence type="ECO:0000313" key="2">
    <source>
        <dbReference type="EMBL" id="GLJ78676.1"/>
    </source>
</evidence>
<accession>A0A9W6M291</accession>
<name>A0A9W6M291_9MICO</name>
<feature type="region of interest" description="Disordered" evidence="1">
    <location>
        <begin position="30"/>
        <end position="50"/>
    </location>
</feature>